<proteinExistence type="predicted"/>
<accession>A0A367KI44</accession>
<dbReference type="Proteomes" id="UP000253551">
    <property type="component" value="Unassembled WGS sequence"/>
</dbReference>
<organism evidence="2 3">
    <name type="scientific">Rhizopus stolonifer</name>
    <name type="common">Rhizopus nigricans</name>
    <dbReference type="NCBI Taxonomy" id="4846"/>
    <lineage>
        <taxon>Eukaryota</taxon>
        <taxon>Fungi</taxon>
        <taxon>Fungi incertae sedis</taxon>
        <taxon>Mucoromycota</taxon>
        <taxon>Mucoromycotina</taxon>
        <taxon>Mucoromycetes</taxon>
        <taxon>Mucorales</taxon>
        <taxon>Mucorineae</taxon>
        <taxon>Rhizopodaceae</taxon>
        <taxon>Rhizopus</taxon>
    </lineage>
</organism>
<name>A0A367KI44_RHIST</name>
<dbReference type="EMBL" id="PJQM01001655">
    <property type="protein sequence ID" value="RCI01811.1"/>
    <property type="molecule type" value="Genomic_DNA"/>
</dbReference>
<keyword evidence="1" id="KW-0732">Signal</keyword>
<feature type="signal peptide" evidence="1">
    <location>
        <begin position="1"/>
        <end position="20"/>
    </location>
</feature>
<evidence type="ECO:0000256" key="1">
    <source>
        <dbReference type="SAM" id="SignalP"/>
    </source>
</evidence>
<keyword evidence="3" id="KW-1185">Reference proteome</keyword>
<feature type="chain" id="PRO_5017009358" evidence="1">
    <location>
        <begin position="21"/>
        <end position="105"/>
    </location>
</feature>
<evidence type="ECO:0000313" key="3">
    <source>
        <dbReference type="Proteomes" id="UP000253551"/>
    </source>
</evidence>
<comment type="caution">
    <text evidence="2">The sequence shown here is derived from an EMBL/GenBank/DDBJ whole genome shotgun (WGS) entry which is preliminary data.</text>
</comment>
<sequence>MFSWKNLTILGETVLTIVLAAAPMLEVITRNIVSNDNNNGSSNNNENIASLMPATFRNDIAIEQVEKQESVENTWSKALYDLAKAYLKLTGSKGMPNPRAMNPLS</sequence>
<gene>
    <name evidence="2" type="ORF">CU098_008203</name>
</gene>
<dbReference type="AlphaFoldDB" id="A0A367KI44"/>
<reference evidence="2 3" key="1">
    <citation type="journal article" date="2018" name="G3 (Bethesda)">
        <title>Phylogenetic and Phylogenomic Definition of Rhizopus Species.</title>
        <authorList>
            <person name="Gryganskyi A.P."/>
            <person name="Golan J."/>
            <person name="Dolatabadi S."/>
            <person name="Mondo S."/>
            <person name="Robb S."/>
            <person name="Idnurm A."/>
            <person name="Muszewska A."/>
            <person name="Steczkiewicz K."/>
            <person name="Masonjones S."/>
            <person name="Liao H.L."/>
            <person name="Gajdeczka M.T."/>
            <person name="Anike F."/>
            <person name="Vuek A."/>
            <person name="Anishchenko I.M."/>
            <person name="Voigt K."/>
            <person name="de Hoog G.S."/>
            <person name="Smith M.E."/>
            <person name="Heitman J."/>
            <person name="Vilgalys R."/>
            <person name="Stajich J.E."/>
        </authorList>
    </citation>
    <scope>NUCLEOTIDE SEQUENCE [LARGE SCALE GENOMIC DNA]</scope>
    <source>
        <strain evidence="2 3">LSU 92-RS-03</strain>
    </source>
</reference>
<evidence type="ECO:0000313" key="2">
    <source>
        <dbReference type="EMBL" id="RCI01811.1"/>
    </source>
</evidence>
<protein>
    <submittedName>
        <fullName evidence="2">Uncharacterized protein</fullName>
    </submittedName>
</protein>